<reference evidence="6" key="1">
    <citation type="submission" date="2020-03" db="EMBL/GenBank/DDBJ databases">
        <title>A high-quality chromosome-level genome assembly of a woody plant with both climbing and erect habits, Rhamnella rubrinervis.</title>
        <authorList>
            <person name="Lu Z."/>
            <person name="Yang Y."/>
            <person name="Zhu X."/>
            <person name="Sun Y."/>
        </authorList>
    </citation>
    <scope>NUCLEOTIDE SEQUENCE</scope>
    <source>
        <strain evidence="6">BYM</strain>
        <tissue evidence="6">Leaf</tissue>
    </source>
</reference>
<dbReference type="EMBL" id="VOIH02000001">
    <property type="protein sequence ID" value="KAF3456357.1"/>
    <property type="molecule type" value="Genomic_DNA"/>
</dbReference>
<evidence type="ECO:0000313" key="6">
    <source>
        <dbReference type="EMBL" id="KAF3456357.1"/>
    </source>
</evidence>
<evidence type="ECO:0000256" key="2">
    <source>
        <dbReference type="ARBA" id="ARBA00011738"/>
    </source>
</evidence>
<dbReference type="GO" id="GO:0009699">
    <property type="term" value="P:phenylpropanoid biosynthetic process"/>
    <property type="evidence" value="ECO:0007669"/>
    <property type="project" value="UniProtKB-ARBA"/>
</dbReference>
<proteinExistence type="inferred from homology"/>
<gene>
    <name evidence="6" type="ORF">FNV43_RR01007</name>
</gene>
<dbReference type="GO" id="GO:0048046">
    <property type="term" value="C:apoplast"/>
    <property type="evidence" value="ECO:0007669"/>
    <property type="project" value="UniProtKB-SubCell"/>
</dbReference>
<evidence type="ECO:0000313" key="7">
    <source>
        <dbReference type="Proteomes" id="UP000796880"/>
    </source>
</evidence>
<keyword evidence="5" id="KW-1133">Transmembrane helix</keyword>
<keyword evidence="5" id="KW-0472">Membrane</keyword>
<evidence type="ECO:0000256" key="1">
    <source>
        <dbReference type="ARBA" id="ARBA00010746"/>
    </source>
</evidence>
<evidence type="ECO:0000256" key="3">
    <source>
        <dbReference type="ARBA" id="ARBA00022525"/>
    </source>
</evidence>
<dbReference type="AlphaFoldDB" id="A0A8K0HP23"/>
<comment type="caution">
    <text evidence="6">The sequence shown here is derived from an EMBL/GenBank/DDBJ whole genome shotgun (WGS) entry which is preliminary data.</text>
</comment>
<dbReference type="Gene3D" id="2.40.480.10">
    <property type="entry name" value="Allene oxide cyclase-like"/>
    <property type="match status" value="1"/>
</dbReference>
<comment type="function">
    <text evidence="4">Dirigent proteins impart stereoselectivity on the phenoxy radical-coupling reaction, yielding optically active lignans from two molecules of coniferyl alcohol in the biosynthesis of lignans, flavonolignans, and alkaloids and thus plays a central role in plant secondary metabolism.</text>
</comment>
<accession>A0A8K0HP23</accession>
<comment type="subcellular location">
    <subcellularLocation>
        <location evidence="4">Secreted</location>
        <location evidence="4">Extracellular space</location>
        <location evidence="4">Apoplast</location>
    </subcellularLocation>
</comment>
<keyword evidence="3 4" id="KW-0964">Secreted</keyword>
<feature type="transmembrane region" description="Helical" evidence="5">
    <location>
        <begin position="6"/>
        <end position="28"/>
    </location>
</feature>
<name>A0A8K0HP23_9ROSA</name>
<keyword evidence="7" id="KW-1185">Reference proteome</keyword>
<comment type="subunit">
    <text evidence="2 4">Homodimer.</text>
</comment>
<evidence type="ECO:0000256" key="5">
    <source>
        <dbReference type="SAM" id="Phobius"/>
    </source>
</evidence>
<evidence type="ECO:0000256" key="4">
    <source>
        <dbReference type="RuleBase" id="RU363099"/>
    </source>
</evidence>
<dbReference type="Proteomes" id="UP000796880">
    <property type="component" value="Unassembled WGS sequence"/>
</dbReference>
<comment type="similarity">
    <text evidence="1 4">Belongs to the plant dirigent protein family.</text>
</comment>
<sequence length="183" mass="20293">MANYLSFSSNIFNLILALTVLYIAYIAYTEPSFQHKQTNLVFYVHDYFTGDDASAITIAGKNGPTSSVLQFGTLMAVDDPVTEGPSIESKEIGRAQGMYINSELQGKGLHLVFSVIFTDGEYKGSTLEIQGADLFAMKEREFSVVSGTGYFRFVKGFGIMETHFMDLPNLRAVLKLNVTVKHF</sequence>
<dbReference type="OrthoDB" id="1928589at2759"/>
<dbReference type="InterPro" id="IPR004265">
    <property type="entry name" value="Dirigent"/>
</dbReference>
<organism evidence="6 7">
    <name type="scientific">Rhamnella rubrinervis</name>
    <dbReference type="NCBI Taxonomy" id="2594499"/>
    <lineage>
        <taxon>Eukaryota</taxon>
        <taxon>Viridiplantae</taxon>
        <taxon>Streptophyta</taxon>
        <taxon>Embryophyta</taxon>
        <taxon>Tracheophyta</taxon>
        <taxon>Spermatophyta</taxon>
        <taxon>Magnoliopsida</taxon>
        <taxon>eudicotyledons</taxon>
        <taxon>Gunneridae</taxon>
        <taxon>Pentapetalae</taxon>
        <taxon>rosids</taxon>
        <taxon>fabids</taxon>
        <taxon>Rosales</taxon>
        <taxon>Rhamnaceae</taxon>
        <taxon>rhamnoid group</taxon>
        <taxon>Rhamneae</taxon>
        <taxon>Rhamnella</taxon>
    </lineage>
</organism>
<keyword evidence="5" id="KW-0812">Transmembrane</keyword>
<protein>
    <recommendedName>
        <fullName evidence="4">Dirigent protein</fullName>
    </recommendedName>
</protein>
<dbReference type="PANTHER" id="PTHR21495">
    <property type="entry name" value="NUCLEOPORIN-RELATED"/>
    <property type="match status" value="1"/>
</dbReference>
<dbReference type="Pfam" id="PF03018">
    <property type="entry name" value="Dirigent"/>
    <property type="match status" value="1"/>
</dbReference>
<keyword evidence="4" id="KW-0052">Apoplast</keyword>
<dbReference type="InterPro" id="IPR044859">
    <property type="entry name" value="Allene_oxi_cyc_Dirigent"/>
</dbReference>